<organism evidence="1 2">
    <name type="scientific">Acaulospora colombiana</name>
    <dbReference type="NCBI Taxonomy" id="27376"/>
    <lineage>
        <taxon>Eukaryota</taxon>
        <taxon>Fungi</taxon>
        <taxon>Fungi incertae sedis</taxon>
        <taxon>Mucoromycota</taxon>
        <taxon>Glomeromycotina</taxon>
        <taxon>Glomeromycetes</taxon>
        <taxon>Diversisporales</taxon>
        <taxon>Acaulosporaceae</taxon>
        <taxon>Acaulospora</taxon>
    </lineage>
</organism>
<feature type="non-terminal residue" evidence="1">
    <location>
        <position position="1"/>
    </location>
</feature>
<accession>A0ACA9PNH3</accession>
<dbReference type="EMBL" id="CAJVPT010034907">
    <property type="protein sequence ID" value="CAG8709551.1"/>
    <property type="molecule type" value="Genomic_DNA"/>
</dbReference>
<proteinExistence type="predicted"/>
<dbReference type="Proteomes" id="UP000789525">
    <property type="component" value="Unassembled WGS sequence"/>
</dbReference>
<sequence>SSDDPEVDIEGDIPSNLIAIELNTSCPNIPSHPPPAYHIPALRPLVESFAQAFRKDKTLTLGLKLAPFVYRKQQEDILDLISEFTDEDGTNPIAFLSCTNTLGGCTLFTDQTGKVNGPTQDHRRTGFNDGNVSVATALPTKFGGLAGDPLHYLSLGAHRRSPRSRHRTNRYYWYRRGDQSCCIPTDETSRGLCCCMCDGTGTPRVTHSFRSRLGVIASCTTDELEAIYHLRASSLSNTLRSSLMRIVVLLGKESLGIASTTPAVNAAQLKELMSLEIEIYLMIAGSFSIIMTFEASVFFDPSALYGKLTFIVVRDTLFNGICDSSENGFPHGISDGRERREEACLPLGGS</sequence>
<gene>
    <name evidence="1" type="ORF">ACOLOM_LOCUS10597</name>
</gene>
<comment type="caution">
    <text evidence="1">The sequence shown here is derived from an EMBL/GenBank/DDBJ whole genome shotgun (WGS) entry which is preliminary data.</text>
</comment>
<evidence type="ECO:0000313" key="2">
    <source>
        <dbReference type="Proteomes" id="UP000789525"/>
    </source>
</evidence>
<evidence type="ECO:0000313" key="1">
    <source>
        <dbReference type="EMBL" id="CAG8709551.1"/>
    </source>
</evidence>
<protein>
    <submittedName>
        <fullName evidence="1">10963_t:CDS:1</fullName>
    </submittedName>
</protein>
<reference evidence="1" key="1">
    <citation type="submission" date="2021-06" db="EMBL/GenBank/DDBJ databases">
        <authorList>
            <person name="Kallberg Y."/>
            <person name="Tangrot J."/>
            <person name="Rosling A."/>
        </authorList>
    </citation>
    <scope>NUCLEOTIDE SEQUENCE</scope>
    <source>
        <strain evidence="1">CL356</strain>
    </source>
</reference>
<keyword evidence="2" id="KW-1185">Reference proteome</keyword>
<name>A0ACA9PNH3_9GLOM</name>